<dbReference type="AlphaFoldDB" id="A0A2A2M1L7"/>
<dbReference type="EMBL" id="LIAE01006200">
    <property type="protein sequence ID" value="PAV92431.1"/>
    <property type="molecule type" value="Genomic_DNA"/>
</dbReference>
<name>A0A2A2M1L7_9BILA</name>
<protein>
    <submittedName>
        <fullName evidence="1">Uncharacterized protein</fullName>
    </submittedName>
</protein>
<comment type="caution">
    <text evidence="1">The sequence shown here is derived from an EMBL/GenBank/DDBJ whole genome shotgun (WGS) entry which is preliminary data.</text>
</comment>
<accession>A0A2A2M1L7</accession>
<sequence length="472" mass="50801">MGNQRTGLQVAHQFSQHLPLVLGDRRRHIPGAHAHALTLIAEGAQQLAVLVDLAGQVVHVAVGHREGQQRQGVERDQKTSPFAWWLADDQGVTLARQSVIDERERAGRPDCAGQLVTLLDVEAGVAIGQHQQAHRHIGLLRVITQRFHRRVAAAEQCQPGRHQRRLDQHLAITHHGEVGLGVQVTLQGQQEQSGGTEEQQRCRRNLALGIQLDHHLGLPFTSGTVLDLAEHAALAQVIAQLGAVLERIDHYRDRRQVILACLDARIGQGLGTCAAGQQQAGAEEQNLFHCGFSWGLQGRQPGGVAPGDHFIARLLVAMEEQARGKPEATRTEFADVVRLACFQVHGHKKLFPCPDGAVATVVAVPEELEVIELVVAGLEGHDEHAGLAGQRLLVGATHLFDVLRGVGHFGEPPPCRRAVLRATFAQEDALVGVGTIAAKGADAAYQVRYWTTSGRLQGLADQGGGFGGAAGE</sequence>
<proteinExistence type="predicted"/>
<evidence type="ECO:0000313" key="1">
    <source>
        <dbReference type="EMBL" id="PAV92431.1"/>
    </source>
</evidence>
<organism evidence="1 2">
    <name type="scientific">Diploscapter pachys</name>
    <dbReference type="NCBI Taxonomy" id="2018661"/>
    <lineage>
        <taxon>Eukaryota</taxon>
        <taxon>Metazoa</taxon>
        <taxon>Ecdysozoa</taxon>
        <taxon>Nematoda</taxon>
        <taxon>Chromadorea</taxon>
        <taxon>Rhabditida</taxon>
        <taxon>Rhabditina</taxon>
        <taxon>Rhabditomorpha</taxon>
        <taxon>Rhabditoidea</taxon>
        <taxon>Rhabditidae</taxon>
        <taxon>Diploscapter</taxon>
    </lineage>
</organism>
<dbReference type="Proteomes" id="UP000218231">
    <property type="component" value="Unassembled WGS sequence"/>
</dbReference>
<evidence type="ECO:0000313" key="2">
    <source>
        <dbReference type="Proteomes" id="UP000218231"/>
    </source>
</evidence>
<reference evidence="1 2" key="1">
    <citation type="journal article" date="2017" name="Curr. Biol.">
        <title>Genome architecture and evolution of a unichromosomal asexual nematode.</title>
        <authorList>
            <person name="Fradin H."/>
            <person name="Zegar C."/>
            <person name="Gutwein M."/>
            <person name="Lucas J."/>
            <person name="Kovtun M."/>
            <person name="Corcoran D."/>
            <person name="Baugh L.R."/>
            <person name="Kiontke K."/>
            <person name="Gunsalus K."/>
            <person name="Fitch D.H."/>
            <person name="Piano F."/>
        </authorList>
    </citation>
    <scope>NUCLEOTIDE SEQUENCE [LARGE SCALE GENOMIC DNA]</scope>
    <source>
        <strain evidence="1">PF1309</strain>
    </source>
</reference>
<gene>
    <name evidence="1" type="ORF">WR25_17462</name>
</gene>
<keyword evidence="2" id="KW-1185">Reference proteome</keyword>